<dbReference type="InterPro" id="IPR002878">
    <property type="entry name" value="ChsH2_C"/>
</dbReference>
<accession>A0ABW6SAQ2</accession>
<comment type="caution">
    <text evidence="3">The sequence shown here is derived from an EMBL/GenBank/DDBJ whole genome shotgun (WGS) entry which is preliminary data.</text>
</comment>
<organism evidence="3 4">
    <name type="scientific">Nocardia jiangxiensis</name>
    <dbReference type="NCBI Taxonomy" id="282685"/>
    <lineage>
        <taxon>Bacteria</taxon>
        <taxon>Bacillati</taxon>
        <taxon>Actinomycetota</taxon>
        <taxon>Actinomycetes</taxon>
        <taxon>Mycobacteriales</taxon>
        <taxon>Nocardiaceae</taxon>
        <taxon>Nocardia</taxon>
    </lineage>
</organism>
<evidence type="ECO:0000313" key="3">
    <source>
        <dbReference type="EMBL" id="MFF3572254.1"/>
    </source>
</evidence>
<reference evidence="3 4" key="1">
    <citation type="submission" date="2024-10" db="EMBL/GenBank/DDBJ databases">
        <title>The Natural Products Discovery Center: Release of the First 8490 Sequenced Strains for Exploring Actinobacteria Biosynthetic Diversity.</title>
        <authorList>
            <person name="Kalkreuter E."/>
            <person name="Kautsar S.A."/>
            <person name="Yang D."/>
            <person name="Bader C.D."/>
            <person name="Teijaro C.N."/>
            <person name="Fluegel L."/>
            <person name="Davis C.M."/>
            <person name="Simpson J.R."/>
            <person name="Lauterbach L."/>
            <person name="Steele A.D."/>
            <person name="Gui C."/>
            <person name="Meng S."/>
            <person name="Li G."/>
            <person name="Viehrig K."/>
            <person name="Ye F."/>
            <person name="Su P."/>
            <person name="Kiefer A.F."/>
            <person name="Nichols A."/>
            <person name="Cepeda A.J."/>
            <person name="Yan W."/>
            <person name="Fan B."/>
            <person name="Jiang Y."/>
            <person name="Adhikari A."/>
            <person name="Zheng C.-J."/>
            <person name="Schuster L."/>
            <person name="Cowan T.M."/>
            <person name="Smanski M.J."/>
            <person name="Chevrette M.G."/>
            <person name="De Carvalho L.P.S."/>
            <person name="Shen B."/>
        </authorList>
    </citation>
    <scope>NUCLEOTIDE SEQUENCE [LARGE SCALE GENOMIC DNA]</scope>
    <source>
        <strain evidence="3 4">NPDC002593</strain>
    </source>
</reference>
<evidence type="ECO:0000313" key="4">
    <source>
        <dbReference type="Proteomes" id="UP001601992"/>
    </source>
</evidence>
<dbReference type="SUPFAM" id="SSF50249">
    <property type="entry name" value="Nucleic acid-binding proteins"/>
    <property type="match status" value="1"/>
</dbReference>
<dbReference type="PANTHER" id="PTHR34075">
    <property type="entry name" value="BLR3430 PROTEIN"/>
    <property type="match status" value="1"/>
</dbReference>
<evidence type="ECO:0000259" key="1">
    <source>
        <dbReference type="Pfam" id="PF01796"/>
    </source>
</evidence>
<proteinExistence type="predicted"/>
<keyword evidence="4" id="KW-1185">Reference proteome</keyword>
<dbReference type="Pfam" id="PF01796">
    <property type="entry name" value="OB_ChsH2_C"/>
    <property type="match status" value="1"/>
</dbReference>
<feature type="domain" description="ChsH2 C-terminal OB-fold" evidence="1">
    <location>
        <begin position="55"/>
        <end position="116"/>
    </location>
</feature>
<dbReference type="InterPro" id="IPR012340">
    <property type="entry name" value="NA-bd_OB-fold"/>
</dbReference>
<dbReference type="Gene3D" id="6.10.30.10">
    <property type="match status" value="1"/>
</dbReference>
<protein>
    <submittedName>
        <fullName evidence="3">Zn-ribbon domain-containing OB-fold protein</fullName>
    </submittedName>
</protein>
<dbReference type="InterPro" id="IPR022002">
    <property type="entry name" value="ChsH2_Znr"/>
</dbReference>
<gene>
    <name evidence="3" type="ORF">ACFYXQ_31210</name>
</gene>
<dbReference type="Pfam" id="PF12172">
    <property type="entry name" value="zf-ChsH2"/>
    <property type="match status" value="1"/>
</dbReference>
<dbReference type="RefSeq" id="WP_387405937.1">
    <property type="nucleotide sequence ID" value="NZ_JBIAQY010000012.1"/>
</dbReference>
<sequence>MPPSAAELEYDLSCAPFFEGAARGELMLQRCEGCGTHMWPVKYRCISCFGGDVHWRAATGRATLYSLVLVHQPYPGFEVPYVLATIETVEGVRFNSTIVGPDPGATPIGADLMVEFDFAHIPFPVPTFRVVS</sequence>
<dbReference type="EMBL" id="JBIAQY010000012">
    <property type="protein sequence ID" value="MFF3572254.1"/>
    <property type="molecule type" value="Genomic_DNA"/>
</dbReference>
<name>A0ABW6SAQ2_9NOCA</name>
<feature type="domain" description="ChsH2 rubredoxin-like zinc ribbon" evidence="2">
    <location>
        <begin position="18"/>
        <end position="53"/>
    </location>
</feature>
<evidence type="ECO:0000259" key="2">
    <source>
        <dbReference type="Pfam" id="PF12172"/>
    </source>
</evidence>
<dbReference type="PANTHER" id="PTHR34075:SF5">
    <property type="entry name" value="BLR3430 PROTEIN"/>
    <property type="match status" value="1"/>
</dbReference>
<dbReference type="Proteomes" id="UP001601992">
    <property type="component" value="Unassembled WGS sequence"/>
</dbReference>
<dbReference type="InterPro" id="IPR052513">
    <property type="entry name" value="Thioester_dehydratase-like"/>
</dbReference>